<keyword evidence="3" id="KW-1185">Reference proteome</keyword>
<protein>
    <submittedName>
        <fullName evidence="2">FAD-dependent oxidoreductase</fullName>
    </submittedName>
</protein>
<sequence>MSQRKHIAVIGAGMAGLSAAYRLQEAGFDITVYEKNPEVGGRTVSLIKDGYTMDLGAITLSPAYKETIKLIRDVGAMEECIQVKPVLGVARGGKVHCIDLSNAILSGLRTSFLSFWAKLGLVKLVPTMIKYWSKCDFEDMTQLEELDSETAESFAMRVLGQETHDYLVDPIIRVNMFTSSKISSAADIVWLMKIFSGAKLLQVKSGMGAISRKIAGKLASVHCGSTVELVEKQGNQVFVTVDGRRVEFDGAVIATPPGYALEMAPWMDGRQREWFSSARAVPSLTVHVGLRSVPDSAAALLLVPSSEARDILGIALEHNKCPGRVPEGKGLLALHMTGDWAKSQEGLSDTEVAFNALDAAQPFLGDLKDHVEMVNLHHWDWVDHERHVGVYRSLRQAQPQFTRDIVTFAGEYNAAGIEGAVVSGKKCADALIGKFA</sequence>
<evidence type="ECO:0000313" key="3">
    <source>
        <dbReference type="Proteomes" id="UP000326287"/>
    </source>
</evidence>
<dbReference type="InterPro" id="IPR036188">
    <property type="entry name" value="FAD/NAD-bd_sf"/>
</dbReference>
<dbReference type="AlphaFoldDB" id="A0A5P9NNX4"/>
<dbReference type="Pfam" id="PF01593">
    <property type="entry name" value="Amino_oxidase"/>
    <property type="match status" value="1"/>
</dbReference>
<dbReference type="GO" id="GO:0016491">
    <property type="term" value="F:oxidoreductase activity"/>
    <property type="evidence" value="ECO:0007669"/>
    <property type="project" value="InterPro"/>
</dbReference>
<organism evidence="2 3">
    <name type="scientific">Halioglobus maricola</name>
    <dbReference type="NCBI Taxonomy" id="2601894"/>
    <lineage>
        <taxon>Bacteria</taxon>
        <taxon>Pseudomonadati</taxon>
        <taxon>Pseudomonadota</taxon>
        <taxon>Gammaproteobacteria</taxon>
        <taxon>Cellvibrionales</taxon>
        <taxon>Halieaceae</taxon>
        <taxon>Halioglobus</taxon>
    </lineage>
</organism>
<name>A0A5P9NNX4_9GAMM</name>
<dbReference type="KEGG" id="halc:EY643_16875"/>
<dbReference type="PANTHER" id="PTHR42923">
    <property type="entry name" value="PROTOPORPHYRINOGEN OXIDASE"/>
    <property type="match status" value="1"/>
</dbReference>
<accession>A0A5P9NNX4</accession>
<dbReference type="Gene3D" id="1.10.3110.10">
    <property type="entry name" value="protoporphyrinogen ix oxidase, domain 3"/>
    <property type="match status" value="1"/>
</dbReference>
<gene>
    <name evidence="2" type="ORF">EY643_16875</name>
</gene>
<dbReference type="InterPro" id="IPR050464">
    <property type="entry name" value="Zeta_carotene_desat/Oxidored"/>
</dbReference>
<evidence type="ECO:0000259" key="1">
    <source>
        <dbReference type="Pfam" id="PF01593"/>
    </source>
</evidence>
<dbReference type="Gene3D" id="3.90.660.20">
    <property type="entry name" value="Protoporphyrinogen oxidase, mitochondrial, domain 2"/>
    <property type="match status" value="1"/>
</dbReference>
<proteinExistence type="predicted"/>
<dbReference type="Proteomes" id="UP000326287">
    <property type="component" value="Chromosome"/>
</dbReference>
<dbReference type="OrthoDB" id="9790035at2"/>
<reference evidence="2 3" key="1">
    <citation type="submission" date="2019-02" db="EMBL/GenBank/DDBJ databases">
        <authorList>
            <person name="Li S.-H."/>
        </authorList>
    </citation>
    <scope>NUCLEOTIDE SEQUENCE [LARGE SCALE GENOMIC DNA]</scope>
    <source>
        <strain evidence="2 3">IMCC14385</strain>
    </source>
</reference>
<dbReference type="InterPro" id="IPR002937">
    <property type="entry name" value="Amino_oxidase"/>
</dbReference>
<dbReference type="SUPFAM" id="SSF51905">
    <property type="entry name" value="FAD/NAD(P)-binding domain"/>
    <property type="match status" value="1"/>
</dbReference>
<dbReference type="RefSeq" id="WP_153240341.1">
    <property type="nucleotide sequence ID" value="NZ_CP036422.1"/>
</dbReference>
<feature type="domain" description="Amine oxidase" evidence="1">
    <location>
        <begin position="14"/>
        <end position="432"/>
    </location>
</feature>
<dbReference type="EMBL" id="CP036422">
    <property type="protein sequence ID" value="QFU77196.1"/>
    <property type="molecule type" value="Genomic_DNA"/>
</dbReference>
<dbReference type="SUPFAM" id="SSF54373">
    <property type="entry name" value="FAD-linked reductases, C-terminal domain"/>
    <property type="match status" value="1"/>
</dbReference>
<dbReference type="Gene3D" id="3.50.50.60">
    <property type="entry name" value="FAD/NAD(P)-binding domain"/>
    <property type="match status" value="1"/>
</dbReference>
<evidence type="ECO:0000313" key="2">
    <source>
        <dbReference type="EMBL" id="QFU77196.1"/>
    </source>
</evidence>
<dbReference type="PRINTS" id="PR00419">
    <property type="entry name" value="ADXRDTASE"/>
</dbReference>